<reference evidence="4" key="1">
    <citation type="submission" date="2025-08" db="UniProtKB">
        <authorList>
            <consortium name="RefSeq"/>
        </authorList>
    </citation>
    <scope>IDENTIFICATION</scope>
</reference>
<proteinExistence type="predicted"/>
<gene>
    <name evidence="4" type="primary">LOC104593299</name>
</gene>
<keyword evidence="3" id="KW-1185">Reference proteome</keyword>
<evidence type="ECO:0000259" key="2">
    <source>
        <dbReference type="Pfam" id="PF03732"/>
    </source>
</evidence>
<dbReference type="KEGG" id="nnu:104593299"/>
<protein>
    <submittedName>
        <fullName evidence="4">Uncharacterized protein LOC104593299</fullName>
    </submittedName>
</protein>
<dbReference type="Proteomes" id="UP000189703">
    <property type="component" value="Unplaced"/>
</dbReference>
<feature type="compositionally biased region" description="Basic residues" evidence="1">
    <location>
        <begin position="189"/>
        <end position="217"/>
    </location>
</feature>
<dbReference type="eggNOG" id="KOG0017">
    <property type="taxonomic scope" value="Eukaryota"/>
</dbReference>
<organism evidence="3 4">
    <name type="scientific">Nelumbo nucifera</name>
    <name type="common">Sacred lotus</name>
    <dbReference type="NCBI Taxonomy" id="4432"/>
    <lineage>
        <taxon>Eukaryota</taxon>
        <taxon>Viridiplantae</taxon>
        <taxon>Streptophyta</taxon>
        <taxon>Embryophyta</taxon>
        <taxon>Tracheophyta</taxon>
        <taxon>Spermatophyta</taxon>
        <taxon>Magnoliopsida</taxon>
        <taxon>Proteales</taxon>
        <taxon>Nelumbonaceae</taxon>
        <taxon>Nelumbo</taxon>
    </lineage>
</organism>
<name>A0A1U7ZCP3_NELNU</name>
<accession>A0A1U7ZCP3</accession>
<dbReference type="OrthoDB" id="1740536at2759"/>
<evidence type="ECO:0000313" key="3">
    <source>
        <dbReference type="Proteomes" id="UP000189703"/>
    </source>
</evidence>
<evidence type="ECO:0000256" key="1">
    <source>
        <dbReference type="SAM" id="MobiDB-lite"/>
    </source>
</evidence>
<dbReference type="Pfam" id="PF03732">
    <property type="entry name" value="Retrotrans_gag"/>
    <property type="match status" value="1"/>
</dbReference>
<sequence length="315" mass="36631">MSKDFKMPPLDKYDGSFDPNDHVDSFQSQMHLVGVDESCMCVAFSTTFKGVVRTWYRNLTPGSIKSWAQFMELFTSHFITSKKCSRFQESLLNVVQREGESIRSYIKRFNDTCLQIPNLDPTVRLTAAKKGITHREFKWHVVANKPKNITAFLKLTDQLIGTEEEMNPKTDNLAEKRKRDGDNTGNDSHKRRKSKSPSRGRNKSRSRSPLRSHKSGQRSRTPPVERTSYTPLNAKRGEILLAIKDSFFVKWPPKLRGDLATRNRNVYYHFHRDHGHSTENCRNLRDEIEELIRHGYLKNFIQREGRSQADCQPDR</sequence>
<dbReference type="InterPro" id="IPR005162">
    <property type="entry name" value="Retrotrans_gag_dom"/>
</dbReference>
<feature type="domain" description="Retrotransposon gag" evidence="2">
    <location>
        <begin position="44"/>
        <end position="132"/>
    </location>
</feature>
<dbReference type="AlphaFoldDB" id="A0A1U7ZCP3"/>
<dbReference type="OMA" id="THPNERE"/>
<dbReference type="GeneID" id="104593299"/>
<dbReference type="PANTHER" id="PTHR33223">
    <property type="entry name" value="CCHC-TYPE DOMAIN-CONTAINING PROTEIN"/>
    <property type="match status" value="1"/>
</dbReference>
<feature type="region of interest" description="Disordered" evidence="1">
    <location>
        <begin position="163"/>
        <end position="230"/>
    </location>
</feature>
<feature type="compositionally biased region" description="Basic and acidic residues" evidence="1">
    <location>
        <begin position="166"/>
        <end position="182"/>
    </location>
</feature>
<dbReference type="RefSeq" id="XP_010251356.1">
    <property type="nucleotide sequence ID" value="XM_010253054.1"/>
</dbReference>
<evidence type="ECO:0000313" key="4">
    <source>
        <dbReference type="RefSeq" id="XP_010251356.1"/>
    </source>
</evidence>
<dbReference type="InParanoid" id="A0A1U7ZCP3"/>
<dbReference type="PANTHER" id="PTHR33223:SF10">
    <property type="entry name" value="AMINOTRANSFERASE-LIKE PLANT MOBILE DOMAIN-CONTAINING PROTEIN"/>
    <property type="match status" value="1"/>
</dbReference>